<feature type="compositionally biased region" description="Polar residues" evidence="1">
    <location>
        <begin position="93"/>
        <end position="105"/>
    </location>
</feature>
<feature type="domain" description="TOTE conflict system primase" evidence="2">
    <location>
        <begin position="7"/>
        <end position="97"/>
    </location>
</feature>
<feature type="region of interest" description="Disordered" evidence="1">
    <location>
        <begin position="87"/>
        <end position="118"/>
    </location>
</feature>
<feature type="region of interest" description="Disordered" evidence="1">
    <location>
        <begin position="1"/>
        <end position="23"/>
    </location>
</feature>
<proteinExistence type="predicted"/>
<gene>
    <name evidence="3" type="ORF">AKL17_1p0040</name>
</gene>
<evidence type="ECO:0000256" key="1">
    <source>
        <dbReference type="SAM" id="MobiDB-lite"/>
    </source>
</evidence>
<protein>
    <submittedName>
        <fullName evidence="3">Type III restriction protein res subunit</fullName>
    </submittedName>
</protein>
<evidence type="ECO:0000313" key="4">
    <source>
        <dbReference type="Proteomes" id="UP000076128"/>
    </source>
</evidence>
<keyword evidence="3" id="KW-0614">Plasmid</keyword>
<dbReference type="PATRIC" id="fig|1335048.3.peg.5013"/>
<accession>A0A159Z924</accession>
<organism evidence="3 4">
    <name type="scientific">Frigidibacter mobilis</name>
    <dbReference type="NCBI Taxonomy" id="1335048"/>
    <lineage>
        <taxon>Bacteria</taxon>
        <taxon>Pseudomonadati</taxon>
        <taxon>Pseudomonadota</taxon>
        <taxon>Alphaproteobacteria</taxon>
        <taxon>Rhodobacterales</taxon>
        <taxon>Paracoccaceae</taxon>
        <taxon>Frigidibacter</taxon>
    </lineage>
</organism>
<dbReference type="EMBL" id="CP012662">
    <property type="protein sequence ID" value="AMY72041.1"/>
    <property type="molecule type" value="Genomic_DNA"/>
</dbReference>
<sequence length="118" mass="12698">MGERHLRKTDRQMRGLQASAVHTPDASVIERHLRGGEGPSADFVAGVYPLLRDDTCWFLAADFDKASWAEDASALLATCRTKGVPAALERSRSGNGATSGYSSPNLCRPGRLASLDRP</sequence>
<feature type="compositionally biased region" description="Basic and acidic residues" evidence="1">
    <location>
        <begin position="1"/>
        <end position="13"/>
    </location>
</feature>
<geneLocation type="plasmid" evidence="4">
    <name>cai42_Plasmida</name>
</geneLocation>
<dbReference type="InterPro" id="IPR054347">
    <property type="entry name" value="TOTE_primase"/>
</dbReference>
<keyword evidence="4" id="KW-1185">Reference proteome</keyword>
<dbReference type="Proteomes" id="UP000076128">
    <property type="component" value="Plasmid pcai42A"/>
</dbReference>
<evidence type="ECO:0000259" key="2">
    <source>
        <dbReference type="Pfam" id="PF22548"/>
    </source>
</evidence>
<dbReference type="AlphaFoldDB" id="A0A159Z924"/>
<dbReference type="KEGG" id="daa:AKL17_1p0040"/>
<dbReference type="Pfam" id="PF22548">
    <property type="entry name" value="AEP-TOTE"/>
    <property type="match status" value="1"/>
</dbReference>
<evidence type="ECO:0000313" key="3">
    <source>
        <dbReference type="EMBL" id="AMY72041.1"/>
    </source>
</evidence>
<reference evidence="3 4" key="1">
    <citation type="submission" date="2015-09" db="EMBL/GenBank/DDBJ databases">
        <title>Complete genome sequence of Defluviimonas alba cai42t isolated from an oilfield in Xinjiang.</title>
        <authorList>
            <person name="Geng S."/>
            <person name="Pan X."/>
            <person name="Wu X."/>
        </authorList>
    </citation>
    <scope>NUCLEOTIDE SEQUENCE [LARGE SCALE GENOMIC DNA]</scope>
    <source>
        <strain evidence="4">cai42</strain>
        <plasmid evidence="4">cai42_Plasmida</plasmid>
    </source>
</reference>
<name>A0A159Z924_9RHOB</name>